<dbReference type="EMBL" id="LAQS01000036">
    <property type="protein sequence ID" value="KKZ71650.1"/>
    <property type="molecule type" value="Genomic_DNA"/>
</dbReference>
<keyword evidence="4" id="KW-1185">Reference proteome</keyword>
<sequence>MTSTGRPGPAPADRTVLPALPVLVLALLLVVSCGGWSPVAAPGPRTAEPQARVLASAHDPYETAPSQDAEPTAAPGRASARHQGRRGGTPRRTAPCAAEHAGLPLVPAALESPATADGRAGARRHLPHGPGGALPQALAPSALQVFRC</sequence>
<organism evidence="3 4">
    <name type="scientific">Streptomyces showdoensis</name>
    <dbReference type="NCBI Taxonomy" id="68268"/>
    <lineage>
        <taxon>Bacteria</taxon>
        <taxon>Bacillati</taxon>
        <taxon>Actinomycetota</taxon>
        <taxon>Actinomycetes</taxon>
        <taxon>Kitasatosporales</taxon>
        <taxon>Streptomycetaceae</taxon>
        <taxon>Streptomyces</taxon>
    </lineage>
</organism>
<feature type="transmembrane region" description="Helical" evidence="2">
    <location>
        <begin position="20"/>
        <end position="41"/>
    </location>
</feature>
<name>A0A2P2GJG7_STREW</name>
<comment type="caution">
    <text evidence="3">The sequence shown here is derived from an EMBL/GenBank/DDBJ whole genome shotgun (WGS) entry which is preliminary data.</text>
</comment>
<accession>A0A2P2GJG7</accession>
<dbReference type="Proteomes" id="UP000265325">
    <property type="component" value="Unassembled WGS sequence"/>
</dbReference>
<gene>
    <name evidence="3" type="ORF">VO63_22680</name>
</gene>
<reference evidence="3 4" key="1">
    <citation type="submission" date="2015-05" db="EMBL/GenBank/DDBJ databases">
        <title>Draft Genome assembly of Streptomyces showdoensis.</title>
        <authorList>
            <person name="Thapa K.K."/>
            <person name="Metsa-Ketela M."/>
        </authorList>
    </citation>
    <scope>NUCLEOTIDE SEQUENCE [LARGE SCALE GENOMIC DNA]</scope>
    <source>
        <strain evidence="3 4">ATCC 15227</strain>
    </source>
</reference>
<keyword evidence="2" id="KW-0472">Membrane</keyword>
<feature type="region of interest" description="Disordered" evidence="1">
    <location>
        <begin position="40"/>
        <end position="96"/>
    </location>
</feature>
<dbReference type="PROSITE" id="PS51257">
    <property type="entry name" value="PROKAR_LIPOPROTEIN"/>
    <property type="match status" value="1"/>
</dbReference>
<evidence type="ECO:0008006" key="5">
    <source>
        <dbReference type="Google" id="ProtNLM"/>
    </source>
</evidence>
<proteinExistence type="predicted"/>
<dbReference type="RefSeq" id="WP_046909749.1">
    <property type="nucleotide sequence ID" value="NZ_JBHMCW010000009.1"/>
</dbReference>
<feature type="compositionally biased region" description="Basic residues" evidence="1">
    <location>
        <begin position="79"/>
        <end position="89"/>
    </location>
</feature>
<evidence type="ECO:0000313" key="4">
    <source>
        <dbReference type="Proteomes" id="UP000265325"/>
    </source>
</evidence>
<dbReference type="AlphaFoldDB" id="A0A2P2GJG7"/>
<keyword evidence="2" id="KW-1133">Transmembrane helix</keyword>
<evidence type="ECO:0000313" key="3">
    <source>
        <dbReference type="EMBL" id="KKZ71650.1"/>
    </source>
</evidence>
<evidence type="ECO:0000256" key="1">
    <source>
        <dbReference type="SAM" id="MobiDB-lite"/>
    </source>
</evidence>
<evidence type="ECO:0000256" key="2">
    <source>
        <dbReference type="SAM" id="Phobius"/>
    </source>
</evidence>
<protein>
    <recommendedName>
        <fullName evidence="5">Lipoprotein</fullName>
    </recommendedName>
</protein>
<keyword evidence="2" id="KW-0812">Transmembrane</keyword>